<sequence length="76" mass="8269">MNISSMPGIGITPSNGDLLTAKEAAAITGHTEHTLAQYRSRRDRGLDVGPHFIKIGKAIFYTRADLEAYAARRAAR</sequence>
<gene>
    <name evidence="2" type="ORF">HOC_10164</name>
</gene>
<dbReference type="InterPro" id="IPR041657">
    <property type="entry name" value="HTH_17"/>
</dbReference>
<comment type="caution">
    <text evidence="2">The sequence shown here is derived from an EMBL/GenBank/DDBJ whole genome shotgun (WGS) entry which is preliminary data.</text>
</comment>
<feature type="domain" description="Helix-turn-helix" evidence="1">
    <location>
        <begin position="18"/>
        <end position="73"/>
    </location>
</feature>
<keyword evidence="3" id="KW-1185">Reference proteome</keyword>
<dbReference type="Proteomes" id="UP000024942">
    <property type="component" value="Unassembled WGS sequence"/>
</dbReference>
<reference evidence="2 3" key="1">
    <citation type="journal article" date="2014" name="Antonie Van Leeuwenhoek">
        <title>Hyphomonas beringensis sp. nov. and Hyphomonas chukchiensis sp. nov., isolated from surface seawater of the Bering Sea and Chukchi Sea.</title>
        <authorList>
            <person name="Li C."/>
            <person name="Lai Q."/>
            <person name="Li G."/>
            <person name="Dong C."/>
            <person name="Wang J."/>
            <person name="Liao Y."/>
            <person name="Shao Z."/>
        </authorList>
    </citation>
    <scope>NUCLEOTIDE SEQUENCE [LARGE SCALE GENOMIC DNA]</scope>
    <source>
        <strain evidence="2 3">SCH89</strain>
    </source>
</reference>
<accession>A0A059G6W0</accession>
<dbReference type="Pfam" id="PF12728">
    <property type="entry name" value="HTH_17"/>
    <property type="match status" value="1"/>
</dbReference>
<evidence type="ECO:0000259" key="1">
    <source>
        <dbReference type="Pfam" id="PF12728"/>
    </source>
</evidence>
<dbReference type="STRING" id="1280953.HOC_10164"/>
<proteinExistence type="predicted"/>
<organism evidence="2 3">
    <name type="scientific">Hyphomonas oceanitis SCH89</name>
    <dbReference type="NCBI Taxonomy" id="1280953"/>
    <lineage>
        <taxon>Bacteria</taxon>
        <taxon>Pseudomonadati</taxon>
        <taxon>Pseudomonadota</taxon>
        <taxon>Alphaproteobacteria</taxon>
        <taxon>Hyphomonadales</taxon>
        <taxon>Hyphomonadaceae</taxon>
        <taxon>Hyphomonas</taxon>
    </lineage>
</organism>
<dbReference type="AlphaFoldDB" id="A0A059G6W0"/>
<name>A0A059G6W0_9PROT</name>
<dbReference type="InterPro" id="IPR009061">
    <property type="entry name" value="DNA-bd_dom_put_sf"/>
</dbReference>
<dbReference type="RefSeq" id="WP_156950449.1">
    <property type="nucleotide sequence ID" value="NZ_ARYL01000013.1"/>
</dbReference>
<dbReference type="EMBL" id="ARYL01000013">
    <property type="protein sequence ID" value="KDA02577.1"/>
    <property type="molecule type" value="Genomic_DNA"/>
</dbReference>
<evidence type="ECO:0000313" key="3">
    <source>
        <dbReference type="Proteomes" id="UP000024942"/>
    </source>
</evidence>
<dbReference type="OrthoDB" id="6059216at2"/>
<protein>
    <recommendedName>
        <fullName evidence="1">Helix-turn-helix domain-containing protein</fullName>
    </recommendedName>
</protein>
<evidence type="ECO:0000313" key="2">
    <source>
        <dbReference type="EMBL" id="KDA02577.1"/>
    </source>
</evidence>
<dbReference type="PATRIC" id="fig|1280953.3.peg.2054"/>
<dbReference type="SUPFAM" id="SSF46955">
    <property type="entry name" value="Putative DNA-binding domain"/>
    <property type="match status" value="1"/>
</dbReference>
<dbReference type="eggNOG" id="ENOG502ZNQC">
    <property type="taxonomic scope" value="Bacteria"/>
</dbReference>